<organism evidence="1 2">
    <name type="scientific">Blyttiomyces helicus</name>
    <dbReference type="NCBI Taxonomy" id="388810"/>
    <lineage>
        <taxon>Eukaryota</taxon>
        <taxon>Fungi</taxon>
        <taxon>Fungi incertae sedis</taxon>
        <taxon>Chytridiomycota</taxon>
        <taxon>Chytridiomycota incertae sedis</taxon>
        <taxon>Chytridiomycetes</taxon>
        <taxon>Chytridiomycetes incertae sedis</taxon>
        <taxon>Blyttiomyces</taxon>
    </lineage>
</organism>
<dbReference type="Proteomes" id="UP000269721">
    <property type="component" value="Unassembled WGS sequence"/>
</dbReference>
<dbReference type="Pfam" id="PF14273">
    <property type="entry name" value="DUF4360"/>
    <property type="match status" value="1"/>
</dbReference>
<feature type="non-terminal residue" evidence="1">
    <location>
        <position position="128"/>
    </location>
</feature>
<keyword evidence="2" id="KW-1185">Reference proteome</keyword>
<gene>
    <name evidence="1" type="ORF">BDK51DRAFT_11514</name>
</gene>
<dbReference type="EMBL" id="KZ995908">
    <property type="protein sequence ID" value="RKO89748.1"/>
    <property type="molecule type" value="Genomic_DNA"/>
</dbReference>
<dbReference type="InterPro" id="IPR025649">
    <property type="entry name" value="DUF4360"/>
</dbReference>
<dbReference type="AlphaFoldDB" id="A0A4P9WEP9"/>
<reference evidence="2" key="1">
    <citation type="journal article" date="2018" name="Nat. Microbiol.">
        <title>Leveraging single-cell genomics to expand the fungal tree of life.</title>
        <authorList>
            <person name="Ahrendt S.R."/>
            <person name="Quandt C.A."/>
            <person name="Ciobanu D."/>
            <person name="Clum A."/>
            <person name="Salamov A."/>
            <person name="Andreopoulos B."/>
            <person name="Cheng J.F."/>
            <person name="Woyke T."/>
            <person name="Pelin A."/>
            <person name="Henrissat B."/>
            <person name="Reynolds N.K."/>
            <person name="Benny G.L."/>
            <person name="Smith M.E."/>
            <person name="James T.Y."/>
            <person name="Grigoriev I.V."/>
        </authorList>
    </citation>
    <scope>NUCLEOTIDE SEQUENCE [LARGE SCALE GENOMIC DNA]</scope>
</reference>
<proteinExistence type="predicted"/>
<feature type="non-terminal residue" evidence="1">
    <location>
        <position position="1"/>
    </location>
</feature>
<dbReference type="PANTHER" id="PTHR38847">
    <property type="match status" value="1"/>
</dbReference>
<accession>A0A4P9WEP9</accession>
<dbReference type="PANTHER" id="PTHR38847:SF1">
    <property type="entry name" value="PSEUDOURIDINE SYNTHASE RSUA_RLUA-LIKE DOMAIN-CONTAINING PROTEIN"/>
    <property type="match status" value="1"/>
</dbReference>
<evidence type="ECO:0008006" key="3">
    <source>
        <dbReference type="Google" id="ProtNLM"/>
    </source>
</evidence>
<evidence type="ECO:0000313" key="1">
    <source>
        <dbReference type="EMBL" id="RKO89748.1"/>
    </source>
</evidence>
<dbReference type="OrthoDB" id="152248at2759"/>
<protein>
    <recommendedName>
        <fullName evidence="3">DUF4360 domain-containing protein</fullName>
    </recommendedName>
</protein>
<sequence length="128" mass="13945">YGGTGCPQGSVSQNFNDDRTGFTLIFDQFVAFAGPDVPLQQDRQNCQLSVNIHIPAGWQFSVGTVDYRGFIQLDEGVRASQQSQYFFQGVLETATARSQWQGPQDGLNYAVQDSFPVATTVLSPCGAN</sequence>
<name>A0A4P9WEP9_9FUNG</name>
<evidence type="ECO:0000313" key="2">
    <source>
        <dbReference type="Proteomes" id="UP000269721"/>
    </source>
</evidence>